<feature type="compositionally biased region" description="Basic and acidic residues" evidence="11">
    <location>
        <begin position="203"/>
        <end position="213"/>
    </location>
</feature>
<evidence type="ECO:0000256" key="4">
    <source>
        <dbReference type="ARBA" id="ARBA00022741"/>
    </source>
</evidence>
<dbReference type="InterPro" id="IPR009000">
    <property type="entry name" value="Transl_B-barrel_sf"/>
</dbReference>
<accession>A0ABR1U362</accession>
<dbReference type="NCBIfam" id="TIGR00231">
    <property type="entry name" value="small_GTP"/>
    <property type="match status" value="1"/>
</dbReference>
<evidence type="ECO:0000313" key="13">
    <source>
        <dbReference type="EMBL" id="KAK8053339.1"/>
    </source>
</evidence>
<dbReference type="InterPro" id="IPR044145">
    <property type="entry name" value="IF2_II"/>
</dbReference>
<comment type="subcellular location">
    <subcellularLocation>
        <location evidence="1">Mitochondrion</location>
    </subcellularLocation>
</comment>
<keyword evidence="14" id="KW-1185">Reference proteome</keyword>
<dbReference type="Gene3D" id="2.40.30.10">
    <property type="entry name" value="Translation factors"/>
    <property type="match status" value="2"/>
</dbReference>
<comment type="similarity">
    <text evidence="2">Belongs to the TRAFAC class translation factor GTPase superfamily. Classic translation factor GTPase family. IF-2 subfamily.</text>
</comment>
<dbReference type="PANTHER" id="PTHR43381">
    <property type="entry name" value="TRANSLATION INITIATION FACTOR IF-2-RELATED"/>
    <property type="match status" value="1"/>
</dbReference>
<feature type="region of interest" description="Disordered" evidence="11">
    <location>
        <begin position="321"/>
        <end position="509"/>
    </location>
</feature>
<keyword evidence="8" id="KW-0342">GTP-binding</keyword>
<dbReference type="Gene3D" id="3.40.50.10050">
    <property type="entry name" value="Translation initiation factor IF- 2, domain 3"/>
    <property type="match status" value="1"/>
</dbReference>
<dbReference type="Pfam" id="PF11987">
    <property type="entry name" value="IF-2"/>
    <property type="match status" value="1"/>
</dbReference>
<keyword evidence="3" id="KW-0396">Initiation factor</keyword>
<protein>
    <recommendedName>
        <fullName evidence="10">Translation initiation factor IF-2, mitochondrial</fullName>
    </recommendedName>
</protein>
<feature type="region of interest" description="Disordered" evidence="11">
    <location>
        <begin position="147"/>
        <end position="290"/>
    </location>
</feature>
<keyword evidence="6" id="KW-0809">Transit peptide</keyword>
<evidence type="ECO:0000256" key="11">
    <source>
        <dbReference type="SAM" id="MobiDB-lite"/>
    </source>
</evidence>
<evidence type="ECO:0000256" key="1">
    <source>
        <dbReference type="ARBA" id="ARBA00004173"/>
    </source>
</evidence>
<feature type="region of interest" description="Disordered" evidence="11">
    <location>
        <begin position="41"/>
        <end position="82"/>
    </location>
</feature>
<feature type="region of interest" description="Disordered" evidence="11">
    <location>
        <begin position="920"/>
        <end position="941"/>
    </location>
</feature>
<dbReference type="NCBIfam" id="TIGR00487">
    <property type="entry name" value="IF-2"/>
    <property type="match status" value="1"/>
</dbReference>
<dbReference type="EMBL" id="JAQQWM010000008">
    <property type="protein sequence ID" value="KAK8053339.1"/>
    <property type="molecule type" value="Genomic_DNA"/>
</dbReference>
<dbReference type="InterPro" id="IPR005225">
    <property type="entry name" value="Small_GTP-bd"/>
</dbReference>
<dbReference type="HAMAP" id="MF_00100_B">
    <property type="entry name" value="IF_2_B"/>
    <property type="match status" value="1"/>
</dbReference>
<feature type="compositionally biased region" description="Polar residues" evidence="11">
    <location>
        <begin position="398"/>
        <end position="410"/>
    </location>
</feature>
<dbReference type="Pfam" id="PF00009">
    <property type="entry name" value="GTP_EFTU"/>
    <property type="match status" value="1"/>
</dbReference>
<feature type="domain" description="Tr-type G" evidence="12">
    <location>
        <begin position="625"/>
        <end position="802"/>
    </location>
</feature>
<keyword evidence="5" id="KW-0648">Protein biosynthesis</keyword>
<dbReference type="InterPro" id="IPR036925">
    <property type="entry name" value="TIF_IF2_dom3_sf"/>
</dbReference>
<reference evidence="13 14" key="1">
    <citation type="submission" date="2023-01" db="EMBL/GenBank/DDBJ databases">
        <title>Analysis of 21 Apiospora genomes using comparative genomics revels a genus with tremendous synthesis potential of carbohydrate active enzymes and secondary metabolites.</title>
        <authorList>
            <person name="Sorensen T."/>
        </authorList>
    </citation>
    <scope>NUCLEOTIDE SEQUENCE [LARGE SCALE GENOMIC DNA]</scope>
    <source>
        <strain evidence="13 14">CBS 83171</strain>
    </source>
</reference>
<evidence type="ECO:0000256" key="8">
    <source>
        <dbReference type="ARBA" id="ARBA00023134"/>
    </source>
</evidence>
<name>A0ABR1U362_9PEZI</name>
<dbReference type="SUPFAM" id="SSF52540">
    <property type="entry name" value="P-loop containing nucleoside triphosphate hydrolases"/>
    <property type="match status" value="1"/>
</dbReference>
<organism evidence="13 14">
    <name type="scientific">Apiospora saccharicola</name>
    <dbReference type="NCBI Taxonomy" id="335842"/>
    <lineage>
        <taxon>Eukaryota</taxon>
        <taxon>Fungi</taxon>
        <taxon>Dikarya</taxon>
        <taxon>Ascomycota</taxon>
        <taxon>Pezizomycotina</taxon>
        <taxon>Sordariomycetes</taxon>
        <taxon>Xylariomycetidae</taxon>
        <taxon>Amphisphaeriales</taxon>
        <taxon>Apiosporaceae</taxon>
        <taxon>Apiospora</taxon>
    </lineage>
</organism>
<dbReference type="CDD" id="cd03702">
    <property type="entry name" value="IF2_mtIF2_II"/>
    <property type="match status" value="1"/>
</dbReference>
<proteinExistence type="inferred from homology"/>
<feature type="compositionally biased region" description="Polar residues" evidence="11">
    <location>
        <begin position="372"/>
        <end position="388"/>
    </location>
</feature>
<feature type="compositionally biased region" description="Basic and acidic residues" evidence="11">
    <location>
        <begin position="920"/>
        <end position="933"/>
    </location>
</feature>
<evidence type="ECO:0000256" key="3">
    <source>
        <dbReference type="ARBA" id="ARBA00022540"/>
    </source>
</evidence>
<dbReference type="InterPro" id="IPR053905">
    <property type="entry name" value="EF-G-like_DII"/>
</dbReference>
<feature type="region of interest" description="Disordered" evidence="11">
    <location>
        <begin position="103"/>
        <end position="133"/>
    </location>
</feature>
<evidence type="ECO:0000256" key="2">
    <source>
        <dbReference type="ARBA" id="ARBA00007733"/>
    </source>
</evidence>
<dbReference type="InterPro" id="IPR015760">
    <property type="entry name" value="TIF_IF2"/>
</dbReference>
<dbReference type="SUPFAM" id="SSF50447">
    <property type="entry name" value="Translation proteins"/>
    <property type="match status" value="2"/>
</dbReference>
<feature type="compositionally biased region" description="Basic and acidic residues" evidence="11">
    <location>
        <begin position="329"/>
        <end position="341"/>
    </location>
</feature>
<dbReference type="PANTHER" id="PTHR43381:SF20">
    <property type="entry name" value="TRANSLATION INITIATION FACTOR IF-2, MITOCHONDRIAL"/>
    <property type="match status" value="1"/>
</dbReference>
<keyword evidence="4" id="KW-0547">Nucleotide-binding</keyword>
<dbReference type="Proteomes" id="UP001446871">
    <property type="component" value="Unassembled WGS sequence"/>
</dbReference>
<gene>
    <name evidence="13" type="ORF">PG996_012640</name>
</gene>
<feature type="compositionally biased region" description="Polar residues" evidence="11">
    <location>
        <begin position="245"/>
        <end position="254"/>
    </location>
</feature>
<evidence type="ECO:0000259" key="12">
    <source>
        <dbReference type="PROSITE" id="PS51722"/>
    </source>
</evidence>
<dbReference type="SUPFAM" id="SSF52156">
    <property type="entry name" value="Initiation factor IF2/eIF5b, domain 3"/>
    <property type="match status" value="1"/>
</dbReference>
<dbReference type="InterPro" id="IPR000178">
    <property type="entry name" value="TF_IF2_bacterial-like"/>
</dbReference>
<dbReference type="InterPro" id="IPR027417">
    <property type="entry name" value="P-loop_NTPase"/>
</dbReference>
<feature type="compositionally biased region" description="Basic and acidic residues" evidence="11">
    <location>
        <begin position="422"/>
        <end position="433"/>
    </location>
</feature>
<evidence type="ECO:0000256" key="5">
    <source>
        <dbReference type="ARBA" id="ARBA00022917"/>
    </source>
</evidence>
<dbReference type="CDD" id="cd01887">
    <property type="entry name" value="IF2_eIF5B"/>
    <property type="match status" value="1"/>
</dbReference>
<dbReference type="Pfam" id="PF22042">
    <property type="entry name" value="EF-G_D2"/>
    <property type="match status" value="1"/>
</dbReference>
<dbReference type="CDD" id="cd03692">
    <property type="entry name" value="mtIF2_IVc"/>
    <property type="match status" value="1"/>
</dbReference>
<evidence type="ECO:0000313" key="14">
    <source>
        <dbReference type="Proteomes" id="UP001446871"/>
    </source>
</evidence>
<dbReference type="Gene3D" id="3.40.50.300">
    <property type="entry name" value="P-loop containing nucleotide triphosphate hydrolases"/>
    <property type="match status" value="1"/>
</dbReference>
<evidence type="ECO:0000256" key="10">
    <source>
        <dbReference type="ARBA" id="ARBA00044200"/>
    </source>
</evidence>
<feature type="compositionally biased region" description="Low complexity" evidence="11">
    <location>
        <begin position="434"/>
        <end position="444"/>
    </location>
</feature>
<feature type="compositionally biased region" description="Basic and acidic residues" evidence="11">
    <location>
        <begin position="353"/>
        <end position="365"/>
    </location>
</feature>
<evidence type="ECO:0000256" key="6">
    <source>
        <dbReference type="ARBA" id="ARBA00022946"/>
    </source>
</evidence>
<sequence length="1155" mass="126784">MLRRRVPLRNPSICAFCQHRLALRPARPQFQQRLLSTTSALQDDGNDSKQDGPANQSSQWGASAIPGAGGGWGSSPTFASSKPAIEDSLLPHELAARRRLQEEMKAKEEAAKKAPDTKSPRMILNPQRQHQNRKFLDAERTEIMMNRFNGKVPPPPPGKPSRPEPQPTAMPSSNASLKNWAAPSGIEIGPRVPRPARIGRQFNDNKERTDRYKFSAPRGSGPMVQNRAPSKDLRQPDAPAAALDSTAQSSQTRVTPLRPLVREVSIGSKEADEEESEATPDTSLDNAFYSRGSWKTSMSTSFRKAKIDPAVDNELISSHRRFEGLFTESAEKSKDEPKEPEIPSTWGSLARKQATDKSNKEDFWAKMETFNRPAQSVTEPSPKPSGNSFEKEFDNAFYKSSDSSRPQGQKQESDGWPAYQRDTIRNPNHDRQSSRSMSESTSKQSPDDVTNDSGEGRRKARGKNEWDAEPVSEERQYVPQRNDRGRGGGKQRGGRGGGGGGRNTRWEDDMNDEDTHAAYEEQLAKQREKAERRARKEAERTGPIPIVLPELISISNLASALKVEKELFLEQLAELGFEGVNLDSIMAGDTAGLVAQEYGYEPTIVSDNQDLKARPPPADPSILPPRPPVVTIMGHVDHGKTTLLDYLRKASVALQEHGGITQHIGAFSVNLTDGKNITFLDTPGHAAFLTMRQRGAHVTDIVVLVVAADDSVKPQTIEAIKHARASKVPIIVAINKIDKEGARIDHVKADLATNGVEIEDYGGDVQVVCVSGKTGQGMADLEENILALSEMLDMRAETDGPAEGWILESSLKPIGRAATILVKRGTMRPGDYIAAGTTWAKIRHLRNEAGDDILEAPPGTPVEILGWRDLPAAGDEVIQAPDEGRAKAAVEYRDGLRAREKDAKAHEQIVEQRRLLQEQRALEEDDGKNRREYGTWGTTEAAPVEGGAKNVNFVVKGDVHGSVEAVCASILEIGSNEVRPRILRSAPGHIIESDVEHAAASRSTLVNFNLPIAGHIKALAEANGVPILDHTVIYHLHDDVKEVLSTHLAPDISIKVLGEAEVLQVFPINFKARKFKNIAGCRIRNGAVAKANRFRVVRAGETLHDGELESLMHGKKNIMDAKKGGECGLGFEDFQEFKVGDVIQAYEEVQTKRML</sequence>
<comment type="caution">
    <text evidence="13">The sequence shown here is derived from an EMBL/GenBank/DDBJ whole genome shotgun (WGS) entry which is preliminary data.</text>
</comment>
<feature type="compositionally biased region" description="Pro residues" evidence="11">
    <location>
        <begin position="152"/>
        <end position="168"/>
    </location>
</feature>
<evidence type="ECO:0000256" key="9">
    <source>
        <dbReference type="ARBA" id="ARBA00025162"/>
    </source>
</evidence>
<comment type="function">
    <text evidence="9">One of the essential components for the initiation of protein synthesis. Protects formylmethionyl-tRNA from spontaneous hydrolysis and promotes its binding to the 30S ribosomal subunits. Also involved in the hydrolysis of GTP during the formation of the 70S ribosomal complex.</text>
</comment>
<dbReference type="InterPro" id="IPR023115">
    <property type="entry name" value="TIF_IF2_dom3"/>
</dbReference>
<dbReference type="PROSITE" id="PS51722">
    <property type="entry name" value="G_TR_2"/>
    <property type="match status" value="1"/>
</dbReference>
<feature type="compositionally biased region" description="Basic and acidic residues" evidence="11">
    <location>
        <begin position="454"/>
        <end position="486"/>
    </location>
</feature>
<evidence type="ECO:0000256" key="7">
    <source>
        <dbReference type="ARBA" id="ARBA00023128"/>
    </source>
</evidence>
<keyword evidence="7" id="KW-0496">Mitochondrion</keyword>
<feature type="compositionally biased region" description="Basic and acidic residues" evidence="11">
    <location>
        <begin position="103"/>
        <end position="119"/>
    </location>
</feature>
<dbReference type="InterPro" id="IPR000795">
    <property type="entry name" value="T_Tr_GTP-bd_dom"/>
</dbReference>